<evidence type="ECO:0000313" key="3">
    <source>
        <dbReference type="Proteomes" id="UP000766486"/>
    </source>
</evidence>
<sequence>MEDSQSHRENNRITLRVGERLFHTTRGTLTGESGYFAARLTRWNDVDAGGSYFDSDPTLFEVILRYLRTGMPPLFFDPDTQTHDLTRYAALLSEARYFQIPLLEAWIVEQKYLRVIEVETKMRVFEEQLSTSLLASSSSSTSKVEYFTTTDTKKRPVCPTWRANVVHVCSDRCLDDWKKIGWDAEL</sequence>
<accession>A0ABY6UCN2</accession>
<dbReference type="InterPro" id="IPR011333">
    <property type="entry name" value="SKP1/BTB/POZ_sf"/>
</dbReference>
<dbReference type="InterPro" id="IPR045068">
    <property type="entry name" value="BACURD1-3"/>
</dbReference>
<keyword evidence="3" id="KW-1185">Reference proteome</keyword>
<reference evidence="2 3" key="1">
    <citation type="submission" date="2019-06" db="EMBL/GenBank/DDBJ databases">
        <authorList>
            <person name="Broberg M."/>
        </authorList>
    </citation>
    <scope>NUCLEOTIDE SEQUENCE [LARGE SCALE GENOMIC DNA]</scope>
</reference>
<comment type="caution">
    <text evidence="2">The sequence shown here is derived from an EMBL/GenBank/DDBJ whole genome shotgun (WGS) entry which is preliminary data.</text>
</comment>
<dbReference type="Proteomes" id="UP000766486">
    <property type="component" value="Unassembled WGS sequence"/>
</dbReference>
<protein>
    <recommendedName>
        <fullName evidence="1">BTB domain-containing protein</fullName>
    </recommendedName>
</protein>
<gene>
    <name evidence="2" type="ORF">CLO192961_LOCUS220146</name>
</gene>
<name>A0ABY6UCN2_BIOOC</name>
<dbReference type="SMART" id="SM00225">
    <property type="entry name" value="BTB"/>
    <property type="match status" value="1"/>
</dbReference>
<dbReference type="InterPro" id="IPR003131">
    <property type="entry name" value="T1-type_BTB"/>
</dbReference>
<proteinExistence type="predicted"/>
<dbReference type="PROSITE" id="PS50097">
    <property type="entry name" value="BTB"/>
    <property type="match status" value="1"/>
</dbReference>
<dbReference type="Gene3D" id="3.30.710.10">
    <property type="entry name" value="Potassium Channel Kv1.1, Chain A"/>
    <property type="match status" value="1"/>
</dbReference>
<organism evidence="2 3">
    <name type="scientific">Bionectria ochroleuca</name>
    <name type="common">Gliocladium roseum</name>
    <dbReference type="NCBI Taxonomy" id="29856"/>
    <lineage>
        <taxon>Eukaryota</taxon>
        <taxon>Fungi</taxon>
        <taxon>Dikarya</taxon>
        <taxon>Ascomycota</taxon>
        <taxon>Pezizomycotina</taxon>
        <taxon>Sordariomycetes</taxon>
        <taxon>Hypocreomycetidae</taxon>
        <taxon>Hypocreales</taxon>
        <taxon>Bionectriaceae</taxon>
        <taxon>Clonostachys</taxon>
    </lineage>
</organism>
<dbReference type="EMBL" id="CABFNS010000775">
    <property type="protein sequence ID" value="VUC27807.1"/>
    <property type="molecule type" value="Genomic_DNA"/>
</dbReference>
<dbReference type="SUPFAM" id="SSF54695">
    <property type="entry name" value="POZ domain"/>
    <property type="match status" value="1"/>
</dbReference>
<dbReference type="Pfam" id="PF02214">
    <property type="entry name" value="BTB_2"/>
    <property type="match status" value="1"/>
</dbReference>
<dbReference type="PANTHER" id="PTHR11145:SF8">
    <property type="entry name" value="RE57120P"/>
    <property type="match status" value="1"/>
</dbReference>
<feature type="domain" description="BTB" evidence="1">
    <location>
        <begin position="11"/>
        <end position="70"/>
    </location>
</feature>
<dbReference type="PANTHER" id="PTHR11145">
    <property type="entry name" value="BTB/POZ DOMAIN-CONTAINING ADAPTER FOR CUL3-MEDIATED RHOA DEGRADATION PROTEIN FAMILY MEMBER"/>
    <property type="match status" value="1"/>
</dbReference>
<dbReference type="InterPro" id="IPR000210">
    <property type="entry name" value="BTB/POZ_dom"/>
</dbReference>
<evidence type="ECO:0000259" key="1">
    <source>
        <dbReference type="PROSITE" id="PS50097"/>
    </source>
</evidence>
<evidence type="ECO:0000313" key="2">
    <source>
        <dbReference type="EMBL" id="VUC27807.1"/>
    </source>
</evidence>